<sequence length="214" mass="24116">MLERIEIPDLRWPLEQHVELIEEGNRRADLFTEKRKSTKRDTIHNFVVCDFGMVGATIDFIARNHLASGDTFCEWGSGMGVVTMMAQMAGFRASGIEVEGELVQQSLGLAADFGIDATFFEGSFLPDEIDEARSNGLSEDPYWESITDVDNVDLDAPSAYPDLGQSMDDFDLVFAFPWPGEHFFFEEIFDRYAAHGALLLTYDGRNGLNLQRRL</sequence>
<evidence type="ECO:0000313" key="1">
    <source>
        <dbReference type="EMBL" id="TWU35258.1"/>
    </source>
</evidence>
<dbReference type="OrthoDB" id="283520at2"/>
<reference evidence="1 2" key="1">
    <citation type="submission" date="2019-02" db="EMBL/GenBank/DDBJ databases">
        <title>Deep-cultivation of Planctomycetes and their phenomic and genomic characterization uncovers novel biology.</title>
        <authorList>
            <person name="Wiegand S."/>
            <person name="Jogler M."/>
            <person name="Boedeker C."/>
            <person name="Pinto D."/>
            <person name="Vollmers J."/>
            <person name="Rivas-Marin E."/>
            <person name="Kohn T."/>
            <person name="Peeters S.H."/>
            <person name="Heuer A."/>
            <person name="Rast P."/>
            <person name="Oberbeckmann S."/>
            <person name="Bunk B."/>
            <person name="Jeske O."/>
            <person name="Meyerdierks A."/>
            <person name="Storesund J.E."/>
            <person name="Kallscheuer N."/>
            <person name="Luecker S."/>
            <person name="Lage O.M."/>
            <person name="Pohl T."/>
            <person name="Merkel B.J."/>
            <person name="Hornburger P."/>
            <person name="Mueller R.-W."/>
            <person name="Bruemmer F."/>
            <person name="Labrenz M."/>
            <person name="Spormann A.M."/>
            <person name="Op Den Camp H."/>
            <person name="Overmann J."/>
            <person name="Amann R."/>
            <person name="Jetten M.S.M."/>
            <person name="Mascher T."/>
            <person name="Medema M.H."/>
            <person name="Devos D.P."/>
            <person name="Kaster A.-K."/>
            <person name="Ovreas L."/>
            <person name="Rohde M."/>
            <person name="Galperin M.Y."/>
            <person name="Jogler C."/>
        </authorList>
    </citation>
    <scope>NUCLEOTIDE SEQUENCE [LARGE SCALE GENOMIC DNA]</scope>
    <source>
        <strain evidence="1 2">Q31b</strain>
    </source>
</reference>
<organism evidence="1 2">
    <name type="scientific">Novipirellula aureliae</name>
    <dbReference type="NCBI Taxonomy" id="2527966"/>
    <lineage>
        <taxon>Bacteria</taxon>
        <taxon>Pseudomonadati</taxon>
        <taxon>Planctomycetota</taxon>
        <taxon>Planctomycetia</taxon>
        <taxon>Pirellulales</taxon>
        <taxon>Pirellulaceae</taxon>
        <taxon>Novipirellula</taxon>
    </lineage>
</organism>
<accession>A0A5C6DEY7</accession>
<dbReference type="AlphaFoldDB" id="A0A5C6DEY7"/>
<gene>
    <name evidence="1" type="ORF">Q31b_53540</name>
</gene>
<dbReference type="SUPFAM" id="SSF53335">
    <property type="entry name" value="S-adenosyl-L-methionine-dependent methyltransferases"/>
    <property type="match status" value="1"/>
</dbReference>
<comment type="caution">
    <text evidence="1">The sequence shown here is derived from an EMBL/GenBank/DDBJ whole genome shotgun (WGS) entry which is preliminary data.</text>
</comment>
<proteinExistence type="predicted"/>
<protein>
    <submittedName>
        <fullName evidence="1">Uncharacterized protein</fullName>
    </submittedName>
</protein>
<keyword evidence="2" id="KW-1185">Reference proteome</keyword>
<dbReference type="EMBL" id="SJPY01000010">
    <property type="protein sequence ID" value="TWU35258.1"/>
    <property type="molecule type" value="Genomic_DNA"/>
</dbReference>
<evidence type="ECO:0000313" key="2">
    <source>
        <dbReference type="Proteomes" id="UP000315471"/>
    </source>
</evidence>
<dbReference type="InterPro" id="IPR029063">
    <property type="entry name" value="SAM-dependent_MTases_sf"/>
</dbReference>
<dbReference type="Gene3D" id="3.40.50.150">
    <property type="entry name" value="Vaccinia Virus protein VP39"/>
    <property type="match status" value="1"/>
</dbReference>
<name>A0A5C6DEY7_9BACT</name>
<dbReference type="RefSeq" id="WP_146602444.1">
    <property type="nucleotide sequence ID" value="NZ_SJPY01000010.1"/>
</dbReference>
<dbReference type="Proteomes" id="UP000315471">
    <property type="component" value="Unassembled WGS sequence"/>
</dbReference>